<name>A0A9P6DUV3_9AGAM</name>
<organism evidence="2 3">
    <name type="scientific">Hydnum rufescens UP504</name>
    <dbReference type="NCBI Taxonomy" id="1448309"/>
    <lineage>
        <taxon>Eukaryota</taxon>
        <taxon>Fungi</taxon>
        <taxon>Dikarya</taxon>
        <taxon>Basidiomycota</taxon>
        <taxon>Agaricomycotina</taxon>
        <taxon>Agaricomycetes</taxon>
        <taxon>Cantharellales</taxon>
        <taxon>Hydnaceae</taxon>
        <taxon>Hydnum</taxon>
    </lineage>
</organism>
<evidence type="ECO:0000256" key="1">
    <source>
        <dbReference type="SAM" id="MobiDB-lite"/>
    </source>
</evidence>
<evidence type="ECO:0000313" key="2">
    <source>
        <dbReference type="EMBL" id="KAF9514642.1"/>
    </source>
</evidence>
<protein>
    <submittedName>
        <fullName evidence="2">Uncharacterized protein</fullName>
    </submittedName>
</protein>
<sequence length="102" mass="10871">MKTKASAHPFVYPARTPVRTKRRSVTSNISAPPSPTEPTPLSNIETLGIPDYAGLIAASAPIMFSTPLERGLLNSLGTFGFDTGQIVYSVLTDAYDSTGAIW</sequence>
<dbReference type="Proteomes" id="UP000886523">
    <property type="component" value="Unassembled WGS sequence"/>
</dbReference>
<feature type="region of interest" description="Disordered" evidence="1">
    <location>
        <begin position="17"/>
        <end position="42"/>
    </location>
</feature>
<dbReference type="OrthoDB" id="504170at2759"/>
<proteinExistence type="predicted"/>
<comment type="caution">
    <text evidence="2">The sequence shown here is derived from an EMBL/GenBank/DDBJ whole genome shotgun (WGS) entry which is preliminary data.</text>
</comment>
<accession>A0A9P6DUV3</accession>
<evidence type="ECO:0000313" key="3">
    <source>
        <dbReference type="Proteomes" id="UP000886523"/>
    </source>
</evidence>
<gene>
    <name evidence="2" type="ORF">BS47DRAFT_1485023</name>
</gene>
<reference evidence="2" key="1">
    <citation type="journal article" date="2020" name="Nat. Commun.">
        <title>Large-scale genome sequencing of mycorrhizal fungi provides insights into the early evolution of symbiotic traits.</title>
        <authorList>
            <person name="Miyauchi S."/>
            <person name="Kiss E."/>
            <person name="Kuo A."/>
            <person name="Drula E."/>
            <person name="Kohler A."/>
            <person name="Sanchez-Garcia M."/>
            <person name="Morin E."/>
            <person name="Andreopoulos B."/>
            <person name="Barry K.W."/>
            <person name="Bonito G."/>
            <person name="Buee M."/>
            <person name="Carver A."/>
            <person name="Chen C."/>
            <person name="Cichocki N."/>
            <person name="Clum A."/>
            <person name="Culley D."/>
            <person name="Crous P.W."/>
            <person name="Fauchery L."/>
            <person name="Girlanda M."/>
            <person name="Hayes R.D."/>
            <person name="Keri Z."/>
            <person name="LaButti K."/>
            <person name="Lipzen A."/>
            <person name="Lombard V."/>
            <person name="Magnuson J."/>
            <person name="Maillard F."/>
            <person name="Murat C."/>
            <person name="Nolan M."/>
            <person name="Ohm R.A."/>
            <person name="Pangilinan J."/>
            <person name="Pereira M.F."/>
            <person name="Perotto S."/>
            <person name="Peter M."/>
            <person name="Pfister S."/>
            <person name="Riley R."/>
            <person name="Sitrit Y."/>
            <person name="Stielow J.B."/>
            <person name="Szollosi G."/>
            <person name="Zifcakova L."/>
            <person name="Stursova M."/>
            <person name="Spatafora J.W."/>
            <person name="Tedersoo L."/>
            <person name="Vaario L.M."/>
            <person name="Yamada A."/>
            <person name="Yan M."/>
            <person name="Wang P."/>
            <person name="Xu J."/>
            <person name="Bruns T."/>
            <person name="Baldrian P."/>
            <person name="Vilgalys R."/>
            <person name="Dunand C."/>
            <person name="Henrissat B."/>
            <person name="Grigoriev I.V."/>
            <person name="Hibbett D."/>
            <person name="Nagy L.G."/>
            <person name="Martin F.M."/>
        </authorList>
    </citation>
    <scope>NUCLEOTIDE SEQUENCE</scope>
    <source>
        <strain evidence="2">UP504</strain>
    </source>
</reference>
<keyword evidence="3" id="KW-1185">Reference proteome</keyword>
<dbReference type="EMBL" id="MU128959">
    <property type="protein sequence ID" value="KAF9514642.1"/>
    <property type="molecule type" value="Genomic_DNA"/>
</dbReference>
<dbReference type="AlphaFoldDB" id="A0A9P6DUV3"/>